<dbReference type="GO" id="GO:0016874">
    <property type="term" value="F:ligase activity"/>
    <property type="evidence" value="ECO:0007669"/>
    <property type="project" value="UniProtKB-KW"/>
</dbReference>
<evidence type="ECO:0000313" key="3">
    <source>
        <dbReference type="Proteomes" id="UP000651156"/>
    </source>
</evidence>
<keyword evidence="1" id="KW-1133">Transmembrane helix</keyword>
<sequence length="417" mass="47011">MKPQNFEEKVIWYCIVGTYVLYFLGAQFIVIPVMAWILGLYVCKKLWEQTDDTPVDKRLTIPFAIWIWAASMLAMEVALIMGHLDFDLGTVKIIKSTINSFARTWALFVLFPLIGSLLNIRPQILCRAICLLCLQTLIIVPFSYLIAHTNLAGFTYISPLQKIGGLSDLFYTVKLFDHVRGSQIRLRLFAPWSPALGLVANVYFYLACLEPQKKWRWIGIAAAIIMIIGSVSRAAIICLPATLVLTWLLVNFTKPRVQIATGTTSFFLGFLGTQLLDVVNNFKNYFHSFRSASSATRDVLNSMSLYRWQQAPIWGHGMVESAASAILRVPLGTHHTWIGLLFRHGIVGFSALAFPMLWSFLELIARAQKNILARVSLSILITLFVFSFVENLDPLTYLFWPGLVMMGMALKVKASVN</sequence>
<protein>
    <submittedName>
        <fullName evidence="2">O-antigen ligase family protein</fullName>
    </submittedName>
</protein>
<dbReference type="EMBL" id="JADEWN010000056">
    <property type="protein sequence ID" value="MBE9192483.1"/>
    <property type="molecule type" value="Genomic_DNA"/>
</dbReference>
<dbReference type="PANTHER" id="PTHR37422:SF13">
    <property type="entry name" value="LIPOPOLYSACCHARIDE BIOSYNTHESIS PROTEIN PA4999-RELATED"/>
    <property type="match status" value="1"/>
</dbReference>
<dbReference type="Proteomes" id="UP000651156">
    <property type="component" value="Unassembled WGS sequence"/>
</dbReference>
<keyword evidence="1" id="KW-0812">Transmembrane</keyword>
<feature type="transmembrane region" description="Helical" evidence="1">
    <location>
        <begin position="63"/>
        <end position="81"/>
    </location>
</feature>
<feature type="transmembrane region" description="Helical" evidence="1">
    <location>
        <begin position="20"/>
        <end position="42"/>
    </location>
</feature>
<keyword evidence="1" id="KW-0472">Membrane</keyword>
<feature type="transmembrane region" description="Helical" evidence="1">
    <location>
        <begin position="101"/>
        <end position="118"/>
    </location>
</feature>
<proteinExistence type="predicted"/>
<feature type="transmembrane region" description="Helical" evidence="1">
    <location>
        <begin position="218"/>
        <end position="250"/>
    </location>
</feature>
<dbReference type="PANTHER" id="PTHR37422">
    <property type="entry name" value="TEICHURONIC ACID BIOSYNTHESIS PROTEIN TUAE"/>
    <property type="match status" value="1"/>
</dbReference>
<keyword evidence="2" id="KW-0436">Ligase</keyword>
<dbReference type="RefSeq" id="WP_193933910.1">
    <property type="nucleotide sequence ID" value="NZ_CAWPMZ010000092.1"/>
</dbReference>
<feature type="transmembrane region" description="Helical" evidence="1">
    <location>
        <begin position="371"/>
        <end position="389"/>
    </location>
</feature>
<evidence type="ECO:0000256" key="1">
    <source>
        <dbReference type="SAM" id="Phobius"/>
    </source>
</evidence>
<feature type="transmembrane region" description="Helical" evidence="1">
    <location>
        <begin position="337"/>
        <end position="359"/>
    </location>
</feature>
<dbReference type="InterPro" id="IPR051533">
    <property type="entry name" value="WaaL-like"/>
</dbReference>
<organism evidence="2 3">
    <name type="scientific">Gloeocapsopsis crepidinum LEGE 06123</name>
    <dbReference type="NCBI Taxonomy" id="588587"/>
    <lineage>
        <taxon>Bacteria</taxon>
        <taxon>Bacillati</taxon>
        <taxon>Cyanobacteriota</taxon>
        <taxon>Cyanophyceae</taxon>
        <taxon>Oscillatoriophycideae</taxon>
        <taxon>Chroococcales</taxon>
        <taxon>Chroococcaceae</taxon>
        <taxon>Gloeocapsopsis</taxon>
    </lineage>
</organism>
<keyword evidence="3" id="KW-1185">Reference proteome</keyword>
<feature type="transmembrane region" description="Helical" evidence="1">
    <location>
        <begin position="188"/>
        <end position="206"/>
    </location>
</feature>
<comment type="caution">
    <text evidence="2">The sequence shown here is derived from an EMBL/GenBank/DDBJ whole genome shotgun (WGS) entry which is preliminary data.</text>
</comment>
<evidence type="ECO:0000313" key="2">
    <source>
        <dbReference type="EMBL" id="MBE9192483.1"/>
    </source>
</evidence>
<gene>
    <name evidence="2" type="ORF">IQ230_19445</name>
</gene>
<reference evidence="2 3" key="1">
    <citation type="submission" date="2020-10" db="EMBL/GenBank/DDBJ databases">
        <authorList>
            <person name="Castelo-Branco R."/>
            <person name="Eusebio N."/>
            <person name="Adriana R."/>
            <person name="Vieira A."/>
            <person name="Brugerolle De Fraissinette N."/>
            <person name="Rezende De Castro R."/>
            <person name="Schneider M.P."/>
            <person name="Vasconcelos V."/>
            <person name="Leao P.N."/>
        </authorList>
    </citation>
    <scope>NUCLEOTIDE SEQUENCE [LARGE SCALE GENOMIC DNA]</scope>
    <source>
        <strain evidence="2 3">LEGE 06123</strain>
    </source>
</reference>
<feature type="transmembrane region" description="Helical" evidence="1">
    <location>
        <begin position="257"/>
        <end position="276"/>
    </location>
</feature>
<feature type="transmembrane region" description="Helical" evidence="1">
    <location>
        <begin position="125"/>
        <end position="147"/>
    </location>
</feature>
<accession>A0ABR9UW00</accession>
<name>A0ABR9UW00_9CHRO</name>